<feature type="compositionally biased region" description="Low complexity" evidence="2">
    <location>
        <begin position="26"/>
        <end position="42"/>
    </location>
</feature>
<dbReference type="AlphaFoldDB" id="A0A6A4WT12"/>
<evidence type="ECO:0000313" key="4">
    <source>
        <dbReference type="Proteomes" id="UP000440578"/>
    </source>
</evidence>
<name>A0A6A4WT12_AMPAM</name>
<dbReference type="Proteomes" id="UP000440578">
    <property type="component" value="Unassembled WGS sequence"/>
</dbReference>
<gene>
    <name evidence="3" type="primary">TCP11L1_1</name>
    <name evidence="3" type="ORF">FJT64_021619</name>
</gene>
<comment type="similarity">
    <text evidence="1">Belongs to the TCP11 family.</text>
</comment>
<sequence length="481" mass="52803">MASSGEDKPPSESMDQTQDTTKRQRTTSQGSGSGAGRARSTSPAGFLLPGVAASPPRFVSLEEVMRAANGVSNMALAHEIAVDHDFKLEKYKAPDNSLLGRVKEMTHKAFWDILKQQLESEPPDFSQALSLMTEVKQVSDKSAGRDFSEYSGFVLSIMSRICAPVRDDAIRELGQRATVVDVFRGIMETLELMRIDMANFAIQQVRPHIIAQSVEYEKKKFAEYLSTTNDGLLVTRQWLERNVVYDGDPATRIRDTVNAAYLEFLDWDDSTEVPETLAMDWRRLTELRLEAQQMMTAAAALLLTYSSCGQPLQAVTEFRKTLKDKLMAILADADSPEKLAELLPNVAAQCVSEVRAGLQTQGLPAATDEQLKQMADMIEQLRDPGHGLRALIRRRVREFLSTIIGSTTATPMKVPPGLSSTSAELARVGGQLLRIVSHNRAVFGAHYTEILEGAMPRLDANRAAGEAVGEATLPPQPGPAN</sequence>
<keyword evidence="4" id="KW-1185">Reference proteome</keyword>
<evidence type="ECO:0000256" key="2">
    <source>
        <dbReference type="SAM" id="MobiDB-lite"/>
    </source>
</evidence>
<accession>A0A6A4WT12</accession>
<dbReference type="PANTHER" id="PTHR12832:SF11">
    <property type="entry name" value="LD23868P"/>
    <property type="match status" value="1"/>
</dbReference>
<comment type="caution">
    <text evidence="3">The sequence shown here is derived from an EMBL/GenBank/DDBJ whole genome shotgun (WGS) entry which is preliminary data.</text>
</comment>
<dbReference type="Pfam" id="PF05794">
    <property type="entry name" value="Tcp11"/>
    <property type="match status" value="2"/>
</dbReference>
<dbReference type="EMBL" id="VIIS01000619">
    <property type="protein sequence ID" value="KAF0306964.1"/>
    <property type="molecule type" value="Genomic_DNA"/>
</dbReference>
<feature type="region of interest" description="Disordered" evidence="2">
    <location>
        <begin position="1"/>
        <end position="49"/>
    </location>
</feature>
<protein>
    <submittedName>
        <fullName evidence="3">T-complex protein 11-like protein 1</fullName>
    </submittedName>
</protein>
<feature type="compositionally biased region" description="Basic and acidic residues" evidence="2">
    <location>
        <begin position="1"/>
        <end position="10"/>
    </location>
</feature>
<reference evidence="3 4" key="1">
    <citation type="submission" date="2019-07" db="EMBL/GenBank/DDBJ databases">
        <title>Draft genome assembly of a fouling barnacle, Amphibalanus amphitrite (Darwin, 1854): The first reference genome for Thecostraca.</title>
        <authorList>
            <person name="Kim W."/>
        </authorList>
    </citation>
    <scope>NUCLEOTIDE SEQUENCE [LARGE SCALE GENOMIC DNA]</scope>
    <source>
        <strain evidence="3">SNU_AA5</strain>
        <tissue evidence="3">Soma without cirri and trophi</tissue>
    </source>
</reference>
<organism evidence="3 4">
    <name type="scientific">Amphibalanus amphitrite</name>
    <name type="common">Striped barnacle</name>
    <name type="synonym">Balanus amphitrite</name>
    <dbReference type="NCBI Taxonomy" id="1232801"/>
    <lineage>
        <taxon>Eukaryota</taxon>
        <taxon>Metazoa</taxon>
        <taxon>Ecdysozoa</taxon>
        <taxon>Arthropoda</taxon>
        <taxon>Crustacea</taxon>
        <taxon>Multicrustacea</taxon>
        <taxon>Cirripedia</taxon>
        <taxon>Thoracica</taxon>
        <taxon>Thoracicalcarea</taxon>
        <taxon>Balanomorpha</taxon>
        <taxon>Balanoidea</taxon>
        <taxon>Balanidae</taxon>
        <taxon>Amphibalaninae</taxon>
        <taxon>Amphibalanus</taxon>
    </lineage>
</organism>
<dbReference type="GO" id="GO:0007165">
    <property type="term" value="P:signal transduction"/>
    <property type="evidence" value="ECO:0007669"/>
    <property type="project" value="TreeGrafter"/>
</dbReference>
<dbReference type="InterPro" id="IPR008862">
    <property type="entry name" value="Tcp11"/>
</dbReference>
<dbReference type="PANTHER" id="PTHR12832">
    <property type="entry name" value="TESTIS-SPECIFIC PROTEIN PBS13 T-COMPLEX 11"/>
    <property type="match status" value="1"/>
</dbReference>
<proteinExistence type="inferred from homology"/>
<dbReference type="OrthoDB" id="276323at2759"/>
<evidence type="ECO:0000313" key="3">
    <source>
        <dbReference type="EMBL" id="KAF0306964.1"/>
    </source>
</evidence>
<evidence type="ECO:0000256" key="1">
    <source>
        <dbReference type="ARBA" id="ARBA00010954"/>
    </source>
</evidence>